<gene>
    <name evidence="6" type="ORF">OO17_11325</name>
</gene>
<dbReference type="OrthoDB" id="9807246at2"/>
<dbReference type="Gene3D" id="3.90.1590.10">
    <property type="entry name" value="glutathione-dependent formaldehyde- activating enzyme (gfa)"/>
    <property type="match status" value="1"/>
</dbReference>
<feature type="domain" description="CENP-V/GFA" evidence="5">
    <location>
        <begin position="3"/>
        <end position="121"/>
    </location>
</feature>
<dbReference type="AlphaFoldDB" id="A0A0D7ES95"/>
<dbReference type="InterPro" id="IPR011057">
    <property type="entry name" value="Mss4-like_sf"/>
</dbReference>
<dbReference type="GO" id="GO:0016846">
    <property type="term" value="F:carbon-sulfur lyase activity"/>
    <property type="evidence" value="ECO:0007669"/>
    <property type="project" value="InterPro"/>
</dbReference>
<evidence type="ECO:0000259" key="5">
    <source>
        <dbReference type="PROSITE" id="PS51891"/>
    </source>
</evidence>
<evidence type="ECO:0000256" key="1">
    <source>
        <dbReference type="ARBA" id="ARBA00005495"/>
    </source>
</evidence>
<name>A0A0D7ES95_RHOPL</name>
<dbReference type="SUPFAM" id="SSF51316">
    <property type="entry name" value="Mss4-like"/>
    <property type="match status" value="1"/>
</dbReference>
<protein>
    <submittedName>
        <fullName evidence="6">Aldehyde-activating protein</fullName>
    </submittedName>
</protein>
<dbReference type="RefSeq" id="WP_044410257.1">
    <property type="nucleotide sequence ID" value="NZ_JXXE01000222.1"/>
</dbReference>
<proteinExistence type="inferred from homology"/>
<dbReference type="Proteomes" id="UP000032515">
    <property type="component" value="Unassembled WGS sequence"/>
</dbReference>
<dbReference type="PANTHER" id="PTHR33337:SF40">
    <property type="entry name" value="CENP-V_GFA DOMAIN-CONTAINING PROTEIN-RELATED"/>
    <property type="match status" value="1"/>
</dbReference>
<organism evidence="6 7">
    <name type="scientific">Rhodopseudomonas palustris</name>
    <dbReference type="NCBI Taxonomy" id="1076"/>
    <lineage>
        <taxon>Bacteria</taxon>
        <taxon>Pseudomonadati</taxon>
        <taxon>Pseudomonadota</taxon>
        <taxon>Alphaproteobacteria</taxon>
        <taxon>Hyphomicrobiales</taxon>
        <taxon>Nitrobacteraceae</taxon>
        <taxon>Rhodopseudomonas</taxon>
    </lineage>
</organism>
<comment type="similarity">
    <text evidence="1">Belongs to the Gfa family.</text>
</comment>
<comment type="caution">
    <text evidence="6">The sequence shown here is derived from an EMBL/GenBank/DDBJ whole genome shotgun (WGS) entry which is preliminary data.</text>
</comment>
<keyword evidence="3" id="KW-0862">Zinc</keyword>
<dbReference type="PROSITE" id="PS51891">
    <property type="entry name" value="CENP_V_GFA"/>
    <property type="match status" value="1"/>
</dbReference>
<keyword evidence="2" id="KW-0479">Metal-binding</keyword>
<dbReference type="EMBL" id="JXXE01000222">
    <property type="protein sequence ID" value="KIZ43430.1"/>
    <property type="molecule type" value="Genomic_DNA"/>
</dbReference>
<keyword evidence="4" id="KW-0456">Lyase</keyword>
<accession>A0A0D7ES95</accession>
<dbReference type="GO" id="GO:0046872">
    <property type="term" value="F:metal ion binding"/>
    <property type="evidence" value="ECO:0007669"/>
    <property type="project" value="UniProtKB-KW"/>
</dbReference>
<evidence type="ECO:0000256" key="3">
    <source>
        <dbReference type="ARBA" id="ARBA00022833"/>
    </source>
</evidence>
<sequence>MEIDGQCHCGRISFVATIDPQLVSVCHCTDCQTFSSSAFRISVRTNRANVRITGTPKAYAKTADSGAVRLQHFCPECGTPVFNSGPDPEAGDWVIRWGSIRQRRQLSPTRQIWCQSVLPWLGDFDHLPGSPTGWDRTAP</sequence>
<dbReference type="PATRIC" id="fig|1076.23.peg.2255"/>
<evidence type="ECO:0000313" key="6">
    <source>
        <dbReference type="EMBL" id="KIZ43430.1"/>
    </source>
</evidence>
<evidence type="ECO:0000256" key="4">
    <source>
        <dbReference type="ARBA" id="ARBA00023239"/>
    </source>
</evidence>
<dbReference type="PANTHER" id="PTHR33337">
    <property type="entry name" value="GFA DOMAIN-CONTAINING PROTEIN"/>
    <property type="match status" value="1"/>
</dbReference>
<evidence type="ECO:0000256" key="2">
    <source>
        <dbReference type="ARBA" id="ARBA00022723"/>
    </source>
</evidence>
<dbReference type="InterPro" id="IPR006913">
    <property type="entry name" value="CENP-V/GFA"/>
</dbReference>
<evidence type="ECO:0000313" key="7">
    <source>
        <dbReference type="Proteomes" id="UP000032515"/>
    </source>
</evidence>
<reference evidence="6 7" key="1">
    <citation type="submission" date="2014-11" db="EMBL/GenBank/DDBJ databases">
        <title>Genomics and ecophysiology of heterotrophic nitrogen fixing bacteria isolated from estuarine surface water.</title>
        <authorList>
            <person name="Bentzon-Tilia M."/>
            <person name="Severin I."/>
            <person name="Hansen L.H."/>
            <person name="Riemann L."/>
        </authorList>
    </citation>
    <scope>NUCLEOTIDE SEQUENCE [LARGE SCALE GENOMIC DNA]</scope>
    <source>
        <strain evidence="6 7">BAL398</strain>
    </source>
</reference>
<dbReference type="Pfam" id="PF04828">
    <property type="entry name" value="GFA"/>
    <property type="match status" value="1"/>
</dbReference>